<feature type="transmembrane region" description="Helical" evidence="6">
    <location>
        <begin position="53"/>
        <end position="73"/>
    </location>
</feature>
<proteinExistence type="predicted"/>
<name>A0A1M4SF97_9THEO</name>
<dbReference type="RefSeq" id="WP_072966546.1">
    <property type="nucleotide sequence ID" value="NZ_FQUR01000006.1"/>
</dbReference>
<dbReference type="GO" id="GO:0035673">
    <property type="term" value="F:oligopeptide transmembrane transporter activity"/>
    <property type="evidence" value="ECO:0007669"/>
    <property type="project" value="InterPro"/>
</dbReference>
<feature type="transmembrane region" description="Helical" evidence="6">
    <location>
        <begin position="21"/>
        <end position="47"/>
    </location>
</feature>
<evidence type="ECO:0000313" key="8">
    <source>
        <dbReference type="Proteomes" id="UP000184127"/>
    </source>
</evidence>
<evidence type="ECO:0000256" key="3">
    <source>
        <dbReference type="ARBA" id="ARBA00022692"/>
    </source>
</evidence>
<gene>
    <name evidence="7" type="ORF">SAMN02745195_00126</name>
</gene>
<feature type="transmembrane region" description="Helical" evidence="6">
    <location>
        <begin position="409"/>
        <end position="427"/>
    </location>
</feature>
<dbReference type="Proteomes" id="UP000184127">
    <property type="component" value="Unassembled WGS sequence"/>
</dbReference>
<feature type="transmembrane region" description="Helical" evidence="6">
    <location>
        <begin position="171"/>
        <end position="191"/>
    </location>
</feature>
<evidence type="ECO:0000313" key="7">
    <source>
        <dbReference type="EMBL" id="SHE30903.1"/>
    </source>
</evidence>
<dbReference type="PANTHER" id="PTHR31645:SF0">
    <property type="entry name" value="OLIGOPEPTIDE TRANSPORTER YGL114W-RELATED"/>
    <property type="match status" value="1"/>
</dbReference>
<feature type="transmembrane region" description="Helical" evidence="6">
    <location>
        <begin position="230"/>
        <end position="251"/>
    </location>
</feature>
<evidence type="ECO:0000256" key="2">
    <source>
        <dbReference type="ARBA" id="ARBA00022448"/>
    </source>
</evidence>
<evidence type="ECO:0000256" key="4">
    <source>
        <dbReference type="ARBA" id="ARBA00022989"/>
    </source>
</evidence>
<dbReference type="Pfam" id="PF03169">
    <property type="entry name" value="OPT"/>
    <property type="match status" value="1"/>
</dbReference>
<dbReference type="AlphaFoldDB" id="A0A1M4SF97"/>
<feature type="transmembrane region" description="Helical" evidence="6">
    <location>
        <begin position="328"/>
        <end position="346"/>
    </location>
</feature>
<organism evidence="7 8">
    <name type="scientific">Thermoanaerobacter uzonensis DSM 18761</name>
    <dbReference type="NCBI Taxonomy" id="1123369"/>
    <lineage>
        <taxon>Bacteria</taxon>
        <taxon>Bacillati</taxon>
        <taxon>Bacillota</taxon>
        <taxon>Clostridia</taxon>
        <taxon>Thermoanaerobacterales</taxon>
        <taxon>Thermoanaerobacteraceae</taxon>
        <taxon>Thermoanaerobacter</taxon>
    </lineage>
</organism>
<dbReference type="InterPro" id="IPR004814">
    <property type="entry name" value="Oligopep_transpt"/>
</dbReference>
<dbReference type="PANTHER" id="PTHR31645">
    <property type="entry name" value="OLIGOPEPTIDE TRANSPORTER YGL114W-RELATED"/>
    <property type="match status" value="1"/>
</dbReference>
<keyword evidence="2" id="KW-0813">Transport</keyword>
<dbReference type="InterPro" id="IPR045035">
    <property type="entry name" value="YSL-like"/>
</dbReference>
<feature type="transmembrane region" description="Helical" evidence="6">
    <location>
        <begin position="114"/>
        <end position="135"/>
    </location>
</feature>
<feature type="transmembrane region" description="Helical" evidence="6">
    <location>
        <begin position="528"/>
        <end position="548"/>
    </location>
</feature>
<keyword evidence="4 6" id="KW-1133">Transmembrane helix</keyword>
<accession>A0A1M4SF97</accession>
<reference evidence="8" key="1">
    <citation type="submission" date="2016-11" db="EMBL/GenBank/DDBJ databases">
        <authorList>
            <person name="Varghese N."/>
            <person name="Submissions S."/>
        </authorList>
    </citation>
    <scope>NUCLEOTIDE SEQUENCE [LARGE SCALE GENOMIC DNA]</scope>
    <source>
        <strain evidence="8">DSM 18761</strain>
    </source>
</reference>
<keyword evidence="5 6" id="KW-0472">Membrane</keyword>
<feature type="transmembrane region" description="Helical" evidence="6">
    <location>
        <begin position="85"/>
        <end position="108"/>
    </location>
</feature>
<feature type="transmembrane region" description="Helical" evidence="6">
    <location>
        <begin position="502"/>
        <end position="522"/>
    </location>
</feature>
<keyword evidence="3 6" id="KW-0812">Transmembrane</keyword>
<keyword evidence="8" id="KW-1185">Reference proteome</keyword>
<evidence type="ECO:0000256" key="6">
    <source>
        <dbReference type="SAM" id="Phobius"/>
    </source>
</evidence>
<dbReference type="EMBL" id="FQUR01000006">
    <property type="protein sequence ID" value="SHE30903.1"/>
    <property type="molecule type" value="Genomic_DNA"/>
</dbReference>
<feature type="transmembrane region" description="Helical" evidence="6">
    <location>
        <begin position="385"/>
        <end position="403"/>
    </location>
</feature>
<sequence length="625" mass="65083">MKNDVLKKDNSFKPYVPADVYLPEITPTSVILGIILVIIFGAANAYLGLKVGMTVSASIPAAVVSMSILKGVLKRGTILENNIVQTLASAGEAAAAGVVFSIPALYFLDYIPSMLLISLITLFGGILGVIGMVIYRRYLIVEQHGILPYPEGTACAEILIAGDKGGVSAKMVFKGGIIAAIYRLIQSGLGFFPDVIETSIPKLPGGVIGANILPSLVGVGYLIGYKVSAIILAGGLLAWVVIIPLLTFIGANVNTPIFPSLTPISQLDAWGMWTDYIQYIGAGALTVGGLVEFFRALPVVKDAILSSFSKIRTSTSNNTLRTERDIPFPYIVSIFLAIVILIALIPQMEMNILGAFLTAIFGFLFVSISSRIVGVVGSSSNPVSGMTIATIFISAIIMKSIGYTGIKGMVTTVVIGAIVTVAAAIAGDTSQDLKTGFIVGATPKAQQIIMIPGILIFAGMSGFVLTLLNNAYHIGSSELPSPATAVIAVLVKGVFSGNLPWGLLIIGAAIGVIVELMGIASLPFAIGLYLPVHLSVPIFVGGFVRTLVEKYRNNGIESGTLYASGLVAGDALVGVLLALLTTAGVAEKIAIGSGILSNGIASIVGLVLISIIAYTLYSNSKVEEN</sequence>
<evidence type="ECO:0000256" key="1">
    <source>
        <dbReference type="ARBA" id="ARBA00004141"/>
    </source>
</evidence>
<feature type="transmembrane region" description="Helical" evidence="6">
    <location>
        <begin position="595"/>
        <end position="617"/>
    </location>
</feature>
<comment type="subcellular location">
    <subcellularLocation>
        <location evidence="1">Membrane</location>
        <topology evidence="1">Multi-pass membrane protein</topology>
    </subcellularLocation>
</comment>
<dbReference type="GO" id="GO:0016020">
    <property type="term" value="C:membrane"/>
    <property type="evidence" value="ECO:0007669"/>
    <property type="project" value="UniProtKB-SubCell"/>
</dbReference>
<dbReference type="InterPro" id="IPR004813">
    <property type="entry name" value="OPT"/>
</dbReference>
<feature type="transmembrane region" description="Helical" evidence="6">
    <location>
        <begin position="203"/>
        <end position="223"/>
    </location>
</feature>
<evidence type="ECO:0000256" key="5">
    <source>
        <dbReference type="ARBA" id="ARBA00023136"/>
    </source>
</evidence>
<feature type="transmembrane region" description="Helical" evidence="6">
    <location>
        <begin position="352"/>
        <end position="373"/>
    </location>
</feature>
<feature type="transmembrane region" description="Helical" evidence="6">
    <location>
        <begin position="560"/>
        <end position="583"/>
    </location>
</feature>
<protein>
    <submittedName>
        <fullName evidence="7">Putative oligopeptide transporter, OPT family</fullName>
    </submittedName>
</protein>
<feature type="transmembrane region" description="Helical" evidence="6">
    <location>
        <begin position="448"/>
        <end position="467"/>
    </location>
</feature>
<dbReference type="NCBIfam" id="TIGR00733">
    <property type="entry name" value="OPT family oligopeptide transporter"/>
    <property type="match status" value="1"/>
</dbReference>